<dbReference type="GO" id="GO:0005634">
    <property type="term" value="C:nucleus"/>
    <property type="evidence" value="ECO:0007669"/>
    <property type="project" value="UniProtKB-SubCell"/>
</dbReference>
<feature type="region of interest" description="Disordered" evidence="10">
    <location>
        <begin position="246"/>
        <end position="268"/>
    </location>
</feature>
<evidence type="ECO:0000256" key="3">
    <source>
        <dbReference type="ARBA" id="ARBA00022737"/>
    </source>
</evidence>
<dbReference type="FunFam" id="3.30.50.10:FF:000039">
    <property type="entry name" value="Siderophore transcription factor SreA"/>
    <property type="match status" value="1"/>
</dbReference>
<keyword evidence="3" id="KW-0677">Repeat</keyword>
<comment type="subcellular location">
    <subcellularLocation>
        <location evidence="1">Nucleus</location>
    </subcellularLocation>
</comment>
<keyword evidence="2" id="KW-0479">Metal-binding</keyword>
<proteinExistence type="predicted"/>
<sequence length="518" mass="54969">MATRTASGGTSLAPTPTHPHQLSRQPSKEDIEMAENLSLLTQPQDHHTAKAGSVPQEQQPVSAARNSRSEIYHSLEDAVPLRHSEQPEQAPTPASTVSSAQRGGLGSNAPITGQVCSNCGTTQTPLWRRSPTGETICNACGLYLKARNQSRPTNLKRNVQPQPVVNVQPSPGPGQSHDRDPSPVNVSGSPKGGTYVAAEQVSAGTCPGGGRCNGTGGQQGCNGCPAYNNRVSKTAQFALAQANATPASGDAAGSAEGSSQNTTTGGTSLIPACQNCGTTITPLWRRDEAGHTICNACGLYYKLHGAHRPVTMKKQEIKRRKRVVPAGPDNSHQTAPSTTSYSPQPRATHTPAFDQSSVSPEPTTAIESSEKDVDAPEPRGPVAIDFTNYYGTNSTSQLQHPPTPSLQPGAPSPRKRSLSATLETDEIPPISVSPVPHRPNDISSILNPARALDANIDPSLSNVPRVSNGPSPALDERPRASPVPQHEKSARKERLMREAEAMREELARRERELQELDD</sequence>
<organism evidence="12 13">
    <name type="scientific">Lophiostoma macrostomum CBS 122681</name>
    <dbReference type="NCBI Taxonomy" id="1314788"/>
    <lineage>
        <taxon>Eukaryota</taxon>
        <taxon>Fungi</taxon>
        <taxon>Dikarya</taxon>
        <taxon>Ascomycota</taxon>
        <taxon>Pezizomycotina</taxon>
        <taxon>Dothideomycetes</taxon>
        <taxon>Pleosporomycetidae</taxon>
        <taxon>Pleosporales</taxon>
        <taxon>Lophiostomataceae</taxon>
        <taxon>Lophiostoma</taxon>
    </lineage>
</organism>
<evidence type="ECO:0000259" key="11">
    <source>
        <dbReference type="PROSITE" id="PS50114"/>
    </source>
</evidence>
<keyword evidence="8" id="KW-0539">Nucleus</keyword>
<reference evidence="12" key="1">
    <citation type="journal article" date="2020" name="Stud. Mycol.">
        <title>101 Dothideomycetes genomes: a test case for predicting lifestyles and emergence of pathogens.</title>
        <authorList>
            <person name="Haridas S."/>
            <person name="Albert R."/>
            <person name="Binder M."/>
            <person name="Bloem J."/>
            <person name="Labutti K."/>
            <person name="Salamov A."/>
            <person name="Andreopoulos B."/>
            <person name="Baker S."/>
            <person name="Barry K."/>
            <person name="Bills G."/>
            <person name="Bluhm B."/>
            <person name="Cannon C."/>
            <person name="Castanera R."/>
            <person name="Culley D."/>
            <person name="Daum C."/>
            <person name="Ezra D."/>
            <person name="Gonzalez J."/>
            <person name="Henrissat B."/>
            <person name="Kuo A."/>
            <person name="Liang C."/>
            <person name="Lipzen A."/>
            <person name="Lutzoni F."/>
            <person name="Magnuson J."/>
            <person name="Mondo S."/>
            <person name="Nolan M."/>
            <person name="Ohm R."/>
            <person name="Pangilinan J."/>
            <person name="Park H.-J."/>
            <person name="Ramirez L."/>
            <person name="Alfaro M."/>
            <person name="Sun H."/>
            <person name="Tritt A."/>
            <person name="Yoshinaga Y."/>
            <person name="Zwiers L.-H."/>
            <person name="Turgeon B."/>
            <person name="Goodwin S."/>
            <person name="Spatafora J."/>
            <person name="Crous P."/>
            <person name="Grigoriev I."/>
        </authorList>
    </citation>
    <scope>NUCLEOTIDE SEQUENCE</scope>
    <source>
        <strain evidence="12">CBS 122681</strain>
    </source>
</reference>
<dbReference type="PANTHER" id="PTHR10071:SF335">
    <property type="entry name" value="IRON-SENSING TRANSCRIPTIONAL REPRESSOR-RELATED"/>
    <property type="match status" value="1"/>
</dbReference>
<keyword evidence="4 9" id="KW-0863">Zinc-finger</keyword>
<dbReference type="InterPro" id="IPR039355">
    <property type="entry name" value="Transcription_factor_GATA"/>
</dbReference>
<keyword evidence="7" id="KW-0804">Transcription</keyword>
<dbReference type="GO" id="GO:0008270">
    <property type="term" value="F:zinc ion binding"/>
    <property type="evidence" value="ECO:0007669"/>
    <property type="project" value="UniProtKB-KW"/>
</dbReference>
<feature type="compositionally biased region" description="Polar residues" evidence="10">
    <location>
        <begin position="1"/>
        <end position="25"/>
    </location>
</feature>
<dbReference type="OrthoDB" id="515401at2759"/>
<evidence type="ECO:0000256" key="5">
    <source>
        <dbReference type="ARBA" id="ARBA00022833"/>
    </source>
</evidence>
<evidence type="ECO:0000256" key="8">
    <source>
        <dbReference type="ARBA" id="ARBA00023242"/>
    </source>
</evidence>
<dbReference type="GO" id="GO:0006879">
    <property type="term" value="P:intracellular iron ion homeostasis"/>
    <property type="evidence" value="ECO:0007669"/>
    <property type="project" value="UniProtKB-ARBA"/>
</dbReference>
<dbReference type="PRINTS" id="PR00619">
    <property type="entry name" value="GATAZNFINGER"/>
</dbReference>
<feature type="compositionally biased region" description="Low complexity" evidence="10">
    <location>
        <begin position="158"/>
        <end position="175"/>
    </location>
</feature>
<protein>
    <recommendedName>
        <fullName evidence="11">GATA-type domain-containing protein</fullName>
    </recommendedName>
</protein>
<evidence type="ECO:0000256" key="7">
    <source>
        <dbReference type="ARBA" id="ARBA00023163"/>
    </source>
</evidence>
<feature type="compositionally biased region" description="Polar residues" evidence="10">
    <location>
        <begin position="55"/>
        <end position="66"/>
    </location>
</feature>
<feature type="compositionally biased region" description="Low complexity" evidence="10">
    <location>
        <begin position="247"/>
        <end position="268"/>
    </location>
</feature>
<keyword evidence="6" id="KW-0805">Transcription regulation</keyword>
<feature type="compositionally biased region" description="Basic and acidic residues" evidence="10">
    <location>
        <begin position="368"/>
        <end position="377"/>
    </location>
</feature>
<evidence type="ECO:0000256" key="4">
    <source>
        <dbReference type="ARBA" id="ARBA00022771"/>
    </source>
</evidence>
<dbReference type="PROSITE" id="PS50114">
    <property type="entry name" value="GATA_ZN_FINGER_2"/>
    <property type="match status" value="2"/>
</dbReference>
<dbReference type="Proteomes" id="UP000799324">
    <property type="component" value="Unassembled WGS sequence"/>
</dbReference>
<dbReference type="FunFam" id="3.30.50.10:FF:000007">
    <property type="entry name" value="Nitrogen regulatory AreA, N-terminal"/>
    <property type="match status" value="1"/>
</dbReference>
<dbReference type="PANTHER" id="PTHR10071">
    <property type="entry name" value="TRANSCRIPTION FACTOR GATA FAMILY MEMBER"/>
    <property type="match status" value="1"/>
</dbReference>
<evidence type="ECO:0000313" key="12">
    <source>
        <dbReference type="EMBL" id="KAF2655609.1"/>
    </source>
</evidence>
<feature type="region of interest" description="Disordered" evidence="10">
    <location>
        <begin position="151"/>
        <end position="194"/>
    </location>
</feature>
<dbReference type="SUPFAM" id="SSF57716">
    <property type="entry name" value="Glucocorticoid receptor-like (DNA-binding domain)"/>
    <property type="match status" value="2"/>
</dbReference>
<feature type="compositionally biased region" description="Polar residues" evidence="10">
    <location>
        <begin position="330"/>
        <end position="367"/>
    </location>
</feature>
<evidence type="ECO:0000256" key="2">
    <source>
        <dbReference type="ARBA" id="ARBA00022723"/>
    </source>
</evidence>
<feature type="region of interest" description="Disordered" evidence="10">
    <location>
        <begin position="1"/>
        <end position="116"/>
    </location>
</feature>
<dbReference type="CDD" id="cd00202">
    <property type="entry name" value="ZnF_GATA"/>
    <property type="match status" value="2"/>
</dbReference>
<dbReference type="Pfam" id="PF00320">
    <property type="entry name" value="GATA"/>
    <property type="match status" value="2"/>
</dbReference>
<dbReference type="EMBL" id="MU004347">
    <property type="protein sequence ID" value="KAF2655609.1"/>
    <property type="molecule type" value="Genomic_DNA"/>
</dbReference>
<feature type="compositionally biased region" description="Polar residues" evidence="10">
    <location>
        <begin position="458"/>
        <end position="470"/>
    </location>
</feature>
<dbReference type="GO" id="GO:0000122">
    <property type="term" value="P:negative regulation of transcription by RNA polymerase II"/>
    <property type="evidence" value="ECO:0007669"/>
    <property type="project" value="TreeGrafter"/>
</dbReference>
<dbReference type="PROSITE" id="PS00344">
    <property type="entry name" value="GATA_ZN_FINGER_1"/>
    <property type="match status" value="2"/>
</dbReference>
<dbReference type="GO" id="GO:0000981">
    <property type="term" value="F:DNA-binding transcription factor activity, RNA polymerase II-specific"/>
    <property type="evidence" value="ECO:0007669"/>
    <property type="project" value="TreeGrafter"/>
</dbReference>
<feature type="compositionally biased region" description="Basic and acidic residues" evidence="10">
    <location>
        <begin position="474"/>
        <end position="503"/>
    </location>
</feature>
<name>A0A6A6T6F5_9PLEO</name>
<dbReference type="GO" id="GO:0034757">
    <property type="term" value="P:negative regulation of iron ion transport"/>
    <property type="evidence" value="ECO:0007669"/>
    <property type="project" value="UniProtKB-ARBA"/>
</dbReference>
<dbReference type="InterPro" id="IPR013088">
    <property type="entry name" value="Znf_NHR/GATA"/>
</dbReference>
<feature type="compositionally biased region" description="Basic residues" evidence="10">
    <location>
        <begin position="311"/>
        <end position="323"/>
    </location>
</feature>
<feature type="compositionally biased region" description="Polar residues" evidence="10">
    <location>
        <begin position="87"/>
        <end position="101"/>
    </location>
</feature>
<keyword evidence="13" id="KW-1185">Reference proteome</keyword>
<gene>
    <name evidence="12" type="ORF">K491DRAFT_598521</name>
</gene>
<dbReference type="AlphaFoldDB" id="A0A6A6T6F5"/>
<keyword evidence="5" id="KW-0862">Zinc</keyword>
<dbReference type="InterPro" id="IPR000679">
    <property type="entry name" value="Znf_GATA"/>
</dbReference>
<feature type="compositionally biased region" description="Basic and acidic residues" evidence="10">
    <location>
        <begin position="67"/>
        <end position="86"/>
    </location>
</feature>
<dbReference type="GO" id="GO:0000978">
    <property type="term" value="F:RNA polymerase II cis-regulatory region sequence-specific DNA binding"/>
    <property type="evidence" value="ECO:0007669"/>
    <property type="project" value="TreeGrafter"/>
</dbReference>
<dbReference type="Gene3D" id="3.30.50.10">
    <property type="entry name" value="Erythroid Transcription Factor GATA-1, subunit A"/>
    <property type="match status" value="2"/>
</dbReference>
<evidence type="ECO:0000256" key="9">
    <source>
        <dbReference type="PROSITE-ProRule" id="PRU00094"/>
    </source>
</evidence>
<feature type="domain" description="GATA-type" evidence="11">
    <location>
        <begin position="110"/>
        <end position="168"/>
    </location>
</feature>
<evidence type="ECO:0000256" key="10">
    <source>
        <dbReference type="SAM" id="MobiDB-lite"/>
    </source>
</evidence>
<accession>A0A6A6T6F5</accession>
<dbReference type="GO" id="GO:0045944">
    <property type="term" value="P:positive regulation of transcription by RNA polymerase II"/>
    <property type="evidence" value="ECO:0007669"/>
    <property type="project" value="TreeGrafter"/>
</dbReference>
<evidence type="ECO:0000256" key="6">
    <source>
        <dbReference type="ARBA" id="ARBA00023015"/>
    </source>
</evidence>
<feature type="region of interest" description="Disordered" evidence="10">
    <location>
        <begin position="311"/>
        <end position="503"/>
    </location>
</feature>
<feature type="compositionally biased region" description="Polar residues" evidence="10">
    <location>
        <begin position="389"/>
        <end position="400"/>
    </location>
</feature>
<evidence type="ECO:0000256" key="1">
    <source>
        <dbReference type="ARBA" id="ARBA00004123"/>
    </source>
</evidence>
<feature type="domain" description="GATA-type" evidence="11">
    <location>
        <begin position="273"/>
        <end position="320"/>
    </location>
</feature>
<evidence type="ECO:0000313" key="13">
    <source>
        <dbReference type="Proteomes" id="UP000799324"/>
    </source>
</evidence>
<dbReference type="SMART" id="SM00401">
    <property type="entry name" value="ZnF_GATA"/>
    <property type="match status" value="2"/>
</dbReference>